<evidence type="ECO:0000313" key="2">
    <source>
        <dbReference type="Proteomes" id="UP000530514"/>
    </source>
</evidence>
<reference evidence="1 2" key="1">
    <citation type="submission" date="2020-07" db="EMBL/GenBank/DDBJ databases">
        <authorList>
            <person name="Feng H."/>
        </authorList>
    </citation>
    <scope>NUCLEOTIDE SEQUENCE [LARGE SCALE GENOMIC DNA]</scope>
    <source>
        <strain evidence="2">s-11</strain>
    </source>
</reference>
<organism evidence="1 2">
    <name type="scientific">Thermoactinomyces daqus</name>
    <dbReference type="NCBI Taxonomy" id="1329516"/>
    <lineage>
        <taxon>Bacteria</taxon>
        <taxon>Bacillati</taxon>
        <taxon>Bacillota</taxon>
        <taxon>Bacilli</taxon>
        <taxon>Bacillales</taxon>
        <taxon>Thermoactinomycetaceae</taxon>
        <taxon>Thermoactinomyces</taxon>
    </lineage>
</organism>
<proteinExistence type="predicted"/>
<accession>A0A7W2AH60</accession>
<sequence>MALIPLPDKITIKKATGVDSWGKPIYGEEIDYNCRIEEGSQQIVDQHGNTIMTTFKIFLEGAVDVQYVDKISFTNELNQTVERSPAKIQLIKFIDGTAVLTVVFAQ</sequence>
<dbReference type="OrthoDB" id="2084015at2"/>
<gene>
    <name evidence="1" type="ORF">H1164_08255</name>
</gene>
<name>A0A7W2AH60_9BACL</name>
<comment type="caution">
    <text evidence="1">The sequence shown here is derived from an EMBL/GenBank/DDBJ whole genome shotgun (WGS) entry which is preliminary data.</text>
</comment>
<dbReference type="RefSeq" id="WP_033101873.1">
    <property type="nucleotide sequence ID" value="NZ_JACEIP010000010.1"/>
</dbReference>
<dbReference type="Proteomes" id="UP000530514">
    <property type="component" value="Unassembled WGS sequence"/>
</dbReference>
<protein>
    <submittedName>
        <fullName evidence="1">Uncharacterized protein</fullName>
    </submittedName>
</protein>
<dbReference type="AlphaFoldDB" id="A0A7W2AH60"/>
<keyword evidence="2" id="KW-1185">Reference proteome</keyword>
<dbReference type="EMBL" id="JACEIP010000010">
    <property type="protein sequence ID" value="MBA4542892.1"/>
    <property type="molecule type" value="Genomic_DNA"/>
</dbReference>
<evidence type="ECO:0000313" key="1">
    <source>
        <dbReference type="EMBL" id="MBA4542892.1"/>
    </source>
</evidence>